<feature type="compositionally biased region" description="Low complexity" evidence="1">
    <location>
        <begin position="45"/>
        <end position="55"/>
    </location>
</feature>
<feature type="non-terminal residue" evidence="2">
    <location>
        <position position="1"/>
    </location>
</feature>
<dbReference type="Pfam" id="PF07994">
    <property type="entry name" value="NAD_binding_5"/>
    <property type="match status" value="1"/>
</dbReference>
<organism evidence="2 3">
    <name type="scientific">Coprinopsis marcescibilis</name>
    <name type="common">Agaric fungus</name>
    <name type="synonym">Psathyrella marcescibilis</name>
    <dbReference type="NCBI Taxonomy" id="230819"/>
    <lineage>
        <taxon>Eukaryota</taxon>
        <taxon>Fungi</taxon>
        <taxon>Dikarya</taxon>
        <taxon>Basidiomycota</taxon>
        <taxon>Agaricomycotina</taxon>
        <taxon>Agaricomycetes</taxon>
        <taxon>Agaricomycetidae</taxon>
        <taxon>Agaricales</taxon>
        <taxon>Agaricineae</taxon>
        <taxon>Psathyrellaceae</taxon>
        <taxon>Coprinopsis</taxon>
    </lineage>
</organism>
<dbReference type="STRING" id="230819.A0A5C3KFA0"/>
<dbReference type="GO" id="GO:0004512">
    <property type="term" value="F:inositol-3-phosphate synthase activity"/>
    <property type="evidence" value="ECO:0007669"/>
    <property type="project" value="InterPro"/>
</dbReference>
<dbReference type="Proteomes" id="UP000307440">
    <property type="component" value="Unassembled WGS sequence"/>
</dbReference>
<dbReference type="InterPro" id="IPR002587">
    <property type="entry name" value="Myo-inos-1-P_Synthase"/>
</dbReference>
<name>A0A5C3KFA0_COPMA</name>
<keyword evidence="3" id="KW-1185">Reference proteome</keyword>
<gene>
    <name evidence="2" type="ORF">FA15DRAFT_709820</name>
</gene>
<reference evidence="2 3" key="1">
    <citation type="journal article" date="2019" name="Nat. Ecol. Evol.">
        <title>Megaphylogeny resolves global patterns of mushroom evolution.</title>
        <authorList>
            <person name="Varga T."/>
            <person name="Krizsan K."/>
            <person name="Foldi C."/>
            <person name="Dima B."/>
            <person name="Sanchez-Garcia M."/>
            <person name="Sanchez-Ramirez S."/>
            <person name="Szollosi G.J."/>
            <person name="Szarkandi J.G."/>
            <person name="Papp V."/>
            <person name="Albert L."/>
            <person name="Andreopoulos W."/>
            <person name="Angelini C."/>
            <person name="Antonin V."/>
            <person name="Barry K.W."/>
            <person name="Bougher N.L."/>
            <person name="Buchanan P."/>
            <person name="Buyck B."/>
            <person name="Bense V."/>
            <person name="Catcheside P."/>
            <person name="Chovatia M."/>
            <person name="Cooper J."/>
            <person name="Damon W."/>
            <person name="Desjardin D."/>
            <person name="Finy P."/>
            <person name="Geml J."/>
            <person name="Haridas S."/>
            <person name="Hughes K."/>
            <person name="Justo A."/>
            <person name="Karasinski D."/>
            <person name="Kautmanova I."/>
            <person name="Kiss B."/>
            <person name="Kocsube S."/>
            <person name="Kotiranta H."/>
            <person name="LaButti K.M."/>
            <person name="Lechner B.E."/>
            <person name="Liimatainen K."/>
            <person name="Lipzen A."/>
            <person name="Lukacs Z."/>
            <person name="Mihaltcheva S."/>
            <person name="Morgado L.N."/>
            <person name="Niskanen T."/>
            <person name="Noordeloos M.E."/>
            <person name="Ohm R.A."/>
            <person name="Ortiz-Santana B."/>
            <person name="Ovrebo C."/>
            <person name="Racz N."/>
            <person name="Riley R."/>
            <person name="Savchenko A."/>
            <person name="Shiryaev A."/>
            <person name="Soop K."/>
            <person name="Spirin V."/>
            <person name="Szebenyi C."/>
            <person name="Tomsovsky M."/>
            <person name="Tulloss R.E."/>
            <person name="Uehling J."/>
            <person name="Grigoriev I.V."/>
            <person name="Vagvolgyi C."/>
            <person name="Papp T."/>
            <person name="Martin F.M."/>
            <person name="Miettinen O."/>
            <person name="Hibbett D.S."/>
            <person name="Nagy L.G."/>
        </authorList>
    </citation>
    <scope>NUCLEOTIDE SEQUENCE [LARGE SCALE GENOMIC DNA]</scope>
    <source>
        <strain evidence="2 3">CBS 121175</strain>
    </source>
</reference>
<evidence type="ECO:0000256" key="1">
    <source>
        <dbReference type="SAM" id="MobiDB-lite"/>
    </source>
</evidence>
<protein>
    <submittedName>
        <fullName evidence="2">Uncharacterized protein</fullName>
    </submittedName>
</protein>
<dbReference type="SUPFAM" id="SSF51735">
    <property type="entry name" value="NAD(P)-binding Rossmann-fold domains"/>
    <property type="match status" value="1"/>
</dbReference>
<dbReference type="AlphaFoldDB" id="A0A5C3KFA0"/>
<sequence>SPFTIFAVLKGKSFVNSALQNAFVPSAIKFAEHEKSFIGGDDLKSSLPSSSSMPPQLVRQAPGQGQGDLKEISKSSVVAANRLSAVVVRSSTASEWEESLLATPLILDPFELG</sequence>
<dbReference type="GO" id="GO:0006021">
    <property type="term" value="P:inositol biosynthetic process"/>
    <property type="evidence" value="ECO:0007669"/>
    <property type="project" value="InterPro"/>
</dbReference>
<dbReference type="InterPro" id="IPR036291">
    <property type="entry name" value="NAD(P)-bd_dom_sf"/>
</dbReference>
<proteinExistence type="predicted"/>
<dbReference type="Gene3D" id="3.40.50.720">
    <property type="entry name" value="NAD(P)-binding Rossmann-like Domain"/>
    <property type="match status" value="1"/>
</dbReference>
<evidence type="ECO:0000313" key="2">
    <source>
        <dbReference type="EMBL" id="TFK18487.1"/>
    </source>
</evidence>
<dbReference type="GO" id="GO:0008654">
    <property type="term" value="P:phospholipid biosynthetic process"/>
    <property type="evidence" value="ECO:0007669"/>
    <property type="project" value="InterPro"/>
</dbReference>
<dbReference type="EMBL" id="ML210397">
    <property type="protein sequence ID" value="TFK18487.1"/>
    <property type="molecule type" value="Genomic_DNA"/>
</dbReference>
<evidence type="ECO:0000313" key="3">
    <source>
        <dbReference type="Proteomes" id="UP000307440"/>
    </source>
</evidence>
<accession>A0A5C3KFA0</accession>
<feature type="region of interest" description="Disordered" evidence="1">
    <location>
        <begin position="41"/>
        <end position="70"/>
    </location>
</feature>